<organism evidence="2 3">
    <name type="scientific">Apiospora aurea</name>
    <dbReference type="NCBI Taxonomy" id="335848"/>
    <lineage>
        <taxon>Eukaryota</taxon>
        <taxon>Fungi</taxon>
        <taxon>Dikarya</taxon>
        <taxon>Ascomycota</taxon>
        <taxon>Pezizomycotina</taxon>
        <taxon>Sordariomycetes</taxon>
        <taxon>Xylariomycetidae</taxon>
        <taxon>Amphisphaeriales</taxon>
        <taxon>Apiosporaceae</taxon>
        <taxon>Apiospora</taxon>
    </lineage>
</organism>
<dbReference type="GeneID" id="92081114"/>
<evidence type="ECO:0000256" key="1">
    <source>
        <dbReference type="SAM" id="MobiDB-lite"/>
    </source>
</evidence>
<evidence type="ECO:0000313" key="2">
    <source>
        <dbReference type="EMBL" id="KAK7942717.1"/>
    </source>
</evidence>
<proteinExistence type="predicted"/>
<gene>
    <name evidence="2" type="ORF">PG986_011830</name>
</gene>
<accession>A0ABR1PYA0</accession>
<dbReference type="EMBL" id="JAQQWE010000008">
    <property type="protein sequence ID" value="KAK7942717.1"/>
    <property type="molecule type" value="Genomic_DNA"/>
</dbReference>
<comment type="caution">
    <text evidence="2">The sequence shown here is derived from an EMBL/GenBank/DDBJ whole genome shotgun (WGS) entry which is preliminary data.</text>
</comment>
<keyword evidence="3" id="KW-1185">Reference proteome</keyword>
<sequence length="274" mass="29280">MCRRTIIHHMHHDVRIAITLSTQIDDGQAAPLYAHPYRTANHTCDINVAQSLAHIGLRMEAAAAGGEDAEEEAGKKQLRPCEYHSCCVCQYAVKRCGCSPINVDAVEDLAEPEECADFLLEHRHAPLNVQELVWTQWARVVDRLGDSGSGAVVGLPTALAANPQQQGPSLPKLPEAPPVARSQTRHIWGELAARLPAGQGHVPRLVGLDVRPLGRAPDGPRGGRPRGRGAAAARARGRVRAHGPHGDDVGGRAGRGGLHPERVRVGGYAAALSR</sequence>
<feature type="region of interest" description="Disordered" evidence="1">
    <location>
        <begin position="211"/>
        <end position="274"/>
    </location>
</feature>
<protein>
    <submittedName>
        <fullName evidence="2">Uncharacterized protein</fullName>
    </submittedName>
</protein>
<reference evidence="2 3" key="1">
    <citation type="submission" date="2023-01" db="EMBL/GenBank/DDBJ databases">
        <title>Analysis of 21 Apiospora genomes using comparative genomics revels a genus with tremendous synthesis potential of carbohydrate active enzymes and secondary metabolites.</title>
        <authorList>
            <person name="Sorensen T."/>
        </authorList>
    </citation>
    <scope>NUCLEOTIDE SEQUENCE [LARGE SCALE GENOMIC DNA]</scope>
    <source>
        <strain evidence="2 3">CBS 24483</strain>
    </source>
</reference>
<evidence type="ECO:0000313" key="3">
    <source>
        <dbReference type="Proteomes" id="UP001391051"/>
    </source>
</evidence>
<name>A0ABR1PYA0_9PEZI</name>
<dbReference type="RefSeq" id="XP_066694748.1">
    <property type="nucleotide sequence ID" value="XM_066848052.1"/>
</dbReference>
<dbReference type="Proteomes" id="UP001391051">
    <property type="component" value="Unassembled WGS sequence"/>
</dbReference>